<keyword evidence="2" id="KW-1185">Reference proteome</keyword>
<dbReference type="Proteomes" id="UP000001037">
    <property type="component" value="Chromosome"/>
</dbReference>
<dbReference type="EMBL" id="CP002838">
    <property type="protein sequence ID" value="AEM39048.1"/>
    <property type="molecule type" value="Genomic_DNA"/>
</dbReference>
<organism evidence="1 2">
    <name type="scientific">Pyrolobus fumarii (strain DSM 11204 / 1A)</name>
    <dbReference type="NCBI Taxonomy" id="694429"/>
    <lineage>
        <taxon>Archaea</taxon>
        <taxon>Thermoproteota</taxon>
        <taxon>Thermoprotei</taxon>
        <taxon>Desulfurococcales</taxon>
        <taxon>Pyrodictiaceae</taxon>
        <taxon>Pyrolobus</taxon>
    </lineage>
</organism>
<accession>G0EFU7</accession>
<protein>
    <submittedName>
        <fullName evidence="1">Uncharacterized protein</fullName>
    </submittedName>
</protein>
<dbReference type="InParanoid" id="G0EFU7"/>
<dbReference type="KEGG" id="pfm:Pyrfu_1185"/>
<name>G0EFU7_PYRF1</name>
<proteinExistence type="predicted"/>
<evidence type="ECO:0000313" key="2">
    <source>
        <dbReference type="Proteomes" id="UP000001037"/>
    </source>
</evidence>
<sequence>MRVPGELKRRMVALCGVVGRRREIIAFLEERVGYHESLGVCVG</sequence>
<dbReference type="HOGENOM" id="CLU_3227963_0_0_2"/>
<reference evidence="1 2" key="1">
    <citation type="journal article" date="2011" name="Stand. Genomic Sci.">
        <title>Complete genome sequence of the hyperthermophilic chemolithoautotroph Pyrolobus fumarii type strain (1A).</title>
        <authorList>
            <person name="Anderson I."/>
            <person name="Goker M."/>
            <person name="Nolan M."/>
            <person name="Lucas S."/>
            <person name="Hammon N."/>
            <person name="Deshpande S."/>
            <person name="Cheng J.F."/>
            <person name="Tapia R."/>
            <person name="Han C."/>
            <person name="Goodwin L."/>
            <person name="Pitluck S."/>
            <person name="Huntemann M."/>
            <person name="Liolios K."/>
            <person name="Ivanova N."/>
            <person name="Pagani I."/>
            <person name="Mavromatis K."/>
            <person name="Ovchinikova G."/>
            <person name="Pati A."/>
            <person name="Chen A."/>
            <person name="Palaniappan K."/>
            <person name="Land M."/>
            <person name="Hauser L."/>
            <person name="Brambilla E.M."/>
            <person name="Huber H."/>
            <person name="Yasawong M."/>
            <person name="Rohde M."/>
            <person name="Spring S."/>
            <person name="Abt B."/>
            <person name="Sikorski J."/>
            <person name="Wirth R."/>
            <person name="Detter J.C."/>
            <person name="Woyke T."/>
            <person name="Bristow J."/>
            <person name="Eisen J.A."/>
            <person name="Markowitz V."/>
            <person name="Hugenholtz P."/>
            <person name="Kyrpides N.C."/>
            <person name="Klenk H.P."/>
            <person name="Lapidus A."/>
        </authorList>
    </citation>
    <scope>NUCLEOTIDE SEQUENCE [LARGE SCALE GENOMIC DNA]</scope>
    <source>
        <strain evidence="2">DSM 11204 / 1A</strain>
    </source>
</reference>
<evidence type="ECO:0000313" key="1">
    <source>
        <dbReference type="EMBL" id="AEM39048.1"/>
    </source>
</evidence>
<gene>
    <name evidence="1" type="ordered locus">Pyrfu_1185</name>
</gene>
<dbReference type="AlphaFoldDB" id="G0EFU7"/>